<sequence>MASLYADEQFPKIVVKLLRALGHDILTVQEAGKANQRIPDEDVLAFVIAENRAVLTINRSDFIRLHNFQPNKTQG</sequence>
<organism evidence="2 3">
    <name type="scientific">Pseudanabaena mucicola FACHB-723</name>
    <dbReference type="NCBI Taxonomy" id="2692860"/>
    <lineage>
        <taxon>Bacteria</taxon>
        <taxon>Bacillati</taxon>
        <taxon>Cyanobacteriota</taxon>
        <taxon>Cyanophyceae</taxon>
        <taxon>Pseudanabaenales</taxon>
        <taxon>Pseudanabaenaceae</taxon>
        <taxon>Pseudanabaena</taxon>
    </lineage>
</organism>
<gene>
    <name evidence="2" type="ORF">H6F41_06200</name>
</gene>
<accession>A0ABR7ZW33</accession>
<feature type="domain" description="DUF5615" evidence="1">
    <location>
        <begin position="4"/>
        <end position="72"/>
    </location>
</feature>
<dbReference type="EMBL" id="JACJQB010000008">
    <property type="protein sequence ID" value="MBD2187734.1"/>
    <property type="molecule type" value="Genomic_DNA"/>
</dbReference>
<reference evidence="2 3" key="1">
    <citation type="journal article" date="2020" name="ISME J.">
        <title>Comparative genomics reveals insights into cyanobacterial evolution and habitat adaptation.</title>
        <authorList>
            <person name="Chen M.Y."/>
            <person name="Teng W.K."/>
            <person name="Zhao L."/>
            <person name="Hu C.X."/>
            <person name="Zhou Y.K."/>
            <person name="Han B.P."/>
            <person name="Song L.R."/>
            <person name="Shu W.S."/>
        </authorList>
    </citation>
    <scope>NUCLEOTIDE SEQUENCE [LARGE SCALE GENOMIC DNA]</scope>
    <source>
        <strain evidence="2 3">FACHB-723</strain>
    </source>
</reference>
<comment type="caution">
    <text evidence="2">The sequence shown here is derived from an EMBL/GenBank/DDBJ whole genome shotgun (WGS) entry which is preliminary data.</text>
</comment>
<dbReference type="InterPro" id="IPR041049">
    <property type="entry name" value="DUF5615"/>
</dbReference>
<proteinExistence type="predicted"/>
<dbReference type="Pfam" id="PF18480">
    <property type="entry name" value="DUF5615"/>
    <property type="match status" value="1"/>
</dbReference>
<name>A0ABR7ZW33_9CYAN</name>
<evidence type="ECO:0000313" key="3">
    <source>
        <dbReference type="Proteomes" id="UP000642094"/>
    </source>
</evidence>
<keyword evidence="3" id="KW-1185">Reference proteome</keyword>
<evidence type="ECO:0000313" key="2">
    <source>
        <dbReference type="EMBL" id="MBD2187734.1"/>
    </source>
</evidence>
<dbReference type="Proteomes" id="UP000642094">
    <property type="component" value="Unassembled WGS sequence"/>
</dbReference>
<evidence type="ECO:0000259" key="1">
    <source>
        <dbReference type="Pfam" id="PF18480"/>
    </source>
</evidence>
<protein>
    <submittedName>
        <fullName evidence="2">DUF5615 family PIN-like protein</fullName>
    </submittedName>
</protein>